<dbReference type="SMART" id="SM00829">
    <property type="entry name" value="PKS_ER"/>
    <property type="match status" value="1"/>
</dbReference>
<keyword evidence="1 4" id="KW-0479">Metal-binding</keyword>
<proteinExistence type="inferred from homology"/>
<reference evidence="6 8" key="2">
    <citation type="submission" date="2018-12" db="EMBL/GenBank/DDBJ databases">
        <title>A novel vanA-carrying plasmid in a clinical isolate of Enterococcus avium.</title>
        <authorList>
            <person name="Bernasconi O.J."/>
            <person name="Luzzaro F."/>
            <person name="Endimiani A."/>
        </authorList>
    </citation>
    <scope>NUCLEOTIDE SEQUENCE [LARGE SCALE GENOMIC DNA]</scope>
    <source>
        <strain evidence="6 8">LC0559/18</strain>
    </source>
</reference>
<dbReference type="InterPro" id="IPR020843">
    <property type="entry name" value="ER"/>
</dbReference>
<comment type="similarity">
    <text evidence="4">Belongs to the zinc-containing alcohol dehydrogenase family.</text>
</comment>
<sequence>MTKKMKASVLIKPGVLEVQEVDVPDIGEDEVLVKVAYAGICGSDVPRANLEDGARMYPLILGHEFSGTVDRVGSQVTKVQVGDKIAVAPLIPDPNSEYTKEGSYGLSDNYNIIGTGSNGAFAEYVKVPEEHCVVMPEDLDLLSAAGVEPATISWHAMQRSNMKVGDTVAVLGCGPIGQFAIQIAKIFGAKKVIAVDIFDEKLALAKNLGADVTINSKEQDLEAAIKAETGLGVHVVIETAGSKFTQKQALLITRKHGTVVLVGISHQDLPLSEHEAERIMRAELTITGSWNSYTAPYPGRAWEATLEEMSKRRIKFKEMVSNEITLNDLPEVLPKMFKRELAYNKIVVAVNPE</sequence>
<feature type="domain" description="Enoyl reductase (ER)" evidence="5">
    <location>
        <begin position="14"/>
        <end position="348"/>
    </location>
</feature>
<dbReference type="InterPro" id="IPR013149">
    <property type="entry name" value="ADH-like_C"/>
</dbReference>
<evidence type="ECO:0000313" key="7">
    <source>
        <dbReference type="EMBL" id="TRZ35580.1"/>
    </source>
</evidence>
<dbReference type="PANTHER" id="PTHR43401">
    <property type="entry name" value="L-THREONINE 3-DEHYDROGENASE"/>
    <property type="match status" value="1"/>
</dbReference>
<gene>
    <name evidence="7" type="ORF">AUF17_15255</name>
    <name evidence="6" type="ORF">EK398_02460</name>
</gene>
<dbReference type="EMBL" id="PDXQ01000001">
    <property type="protein sequence ID" value="TRZ35580.1"/>
    <property type="molecule type" value="Genomic_DNA"/>
</dbReference>
<protein>
    <submittedName>
        <fullName evidence="7">Galactitol-1-phosphate 5-dehydrogenase</fullName>
    </submittedName>
</protein>
<dbReference type="Proteomes" id="UP000316316">
    <property type="component" value="Unassembled WGS sequence"/>
</dbReference>
<dbReference type="SUPFAM" id="SSF51735">
    <property type="entry name" value="NAD(P)-binding Rossmann-fold domains"/>
    <property type="match status" value="1"/>
</dbReference>
<comment type="cofactor">
    <cofactor evidence="4">
        <name>Zn(2+)</name>
        <dbReference type="ChEBI" id="CHEBI:29105"/>
    </cofactor>
</comment>
<evidence type="ECO:0000256" key="1">
    <source>
        <dbReference type="ARBA" id="ARBA00022723"/>
    </source>
</evidence>
<evidence type="ECO:0000256" key="3">
    <source>
        <dbReference type="ARBA" id="ARBA00023002"/>
    </source>
</evidence>
<dbReference type="AlphaFoldDB" id="A0A2N8Q3G8"/>
<evidence type="ECO:0000259" key="5">
    <source>
        <dbReference type="SMART" id="SM00829"/>
    </source>
</evidence>
<dbReference type="SUPFAM" id="SSF50129">
    <property type="entry name" value="GroES-like"/>
    <property type="match status" value="1"/>
</dbReference>
<evidence type="ECO:0000313" key="9">
    <source>
        <dbReference type="Proteomes" id="UP000316316"/>
    </source>
</evidence>
<dbReference type="GeneID" id="69569465"/>
<dbReference type="RefSeq" id="WP_016179318.1">
    <property type="nucleotide sequence ID" value="NZ_CAAKOH010000026.1"/>
</dbReference>
<dbReference type="GO" id="GO:0008270">
    <property type="term" value="F:zinc ion binding"/>
    <property type="evidence" value="ECO:0007669"/>
    <property type="project" value="InterPro"/>
</dbReference>
<organism evidence="7 9">
    <name type="scientific">Enterococcus avium</name>
    <name type="common">Streptococcus avium</name>
    <dbReference type="NCBI Taxonomy" id="33945"/>
    <lineage>
        <taxon>Bacteria</taxon>
        <taxon>Bacillati</taxon>
        <taxon>Bacillota</taxon>
        <taxon>Bacilli</taxon>
        <taxon>Lactobacillales</taxon>
        <taxon>Enterococcaceae</taxon>
        <taxon>Enterococcus</taxon>
    </lineage>
</organism>
<dbReference type="GO" id="GO:0016491">
    <property type="term" value="F:oxidoreductase activity"/>
    <property type="evidence" value="ECO:0007669"/>
    <property type="project" value="UniProtKB-KW"/>
</dbReference>
<dbReference type="PANTHER" id="PTHR43401:SF2">
    <property type="entry name" value="L-THREONINE 3-DEHYDROGENASE"/>
    <property type="match status" value="1"/>
</dbReference>
<dbReference type="Pfam" id="PF08240">
    <property type="entry name" value="ADH_N"/>
    <property type="match status" value="1"/>
</dbReference>
<dbReference type="InterPro" id="IPR050129">
    <property type="entry name" value="Zn_alcohol_dh"/>
</dbReference>
<dbReference type="Gene3D" id="3.40.50.720">
    <property type="entry name" value="NAD(P)-binding Rossmann-like Domain"/>
    <property type="match status" value="1"/>
</dbReference>
<accession>A0A2N8Q3G8</accession>
<evidence type="ECO:0000256" key="4">
    <source>
        <dbReference type="RuleBase" id="RU361277"/>
    </source>
</evidence>
<evidence type="ECO:0000256" key="2">
    <source>
        <dbReference type="ARBA" id="ARBA00022833"/>
    </source>
</evidence>
<keyword evidence="2 4" id="KW-0862">Zinc</keyword>
<dbReference type="Proteomes" id="UP000288388">
    <property type="component" value="Unassembled WGS sequence"/>
</dbReference>
<dbReference type="PROSITE" id="PS00059">
    <property type="entry name" value="ADH_ZINC"/>
    <property type="match status" value="1"/>
</dbReference>
<comment type="caution">
    <text evidence="7">The sequence shown here is derived from an EMBL/GenBank/DDBJ whole genome shotgun (WGS) entry which is preliminary data.</text>
</comment>
<dbReference type="EMBL" id="RYZS01000001">
    <property type="protein sequence ID" value="RVU93819.1"/>
    <property type="molecule type" value="Genomic_DNA"/>
</dbReference>
<evidence type="ECO:0000313" key="6">
    <source>
        <dbReference type="EMBL" id="RVU93819.1"/>
    </source>
</evidence>
<evidence type="ECO:0000313" key="8">
    <source>
        <dbReference type="Proteomes" id="UP000288388"/>
    </source>
</evidence>
<reference evidence="7 9" key="1">
    <citation type="submission" date="2017-10" db="EMBL/GenBank/DDBJ databases">
        <title>FDA dAtabase for Regulatory Grade micrObial Sequences (FDA-ARGOS): Supporting development and validation of Infectious Disease Dx tests.</title>
        <authorList>
            <person name="Campos J."/>
            <person name="Goldberg B."/>
            <person name="Tallon L.J."/>
            <person name="Sadzewicz L."/>
            <person name="Sengamalay N."/>
            <person name="Ott S."/>
            <person name="Godinez A."/>
            <person name="Nagaraj S."/>
            <person name="Vyas G."/>
            <person name="Aluvathingal J."/>
            <person name="Nadendla S."/>
            <person name="Geyer C."/>
            <person name="Nandy P."/>
            <person name="Hobson J."/>
            <person name="Sichtig H."/>
        </authorList>
    </citation>
    <scope>NUCLEOTIDE SEQUENCE [LARGE SCALE GENOMIC DNA]</scope>
    <source>
        <strain evidence="7 9">FDAARGOS_185</strain>
    </source>
</reference>
<dbReference type="InterPro" id="IPR036291">
    <property type="entry name" value="NAD(P)-bd_dom_sf"/>
</dbReference>
<dbReference type="InterPro" id="IPR011032">
    <property type="entry name" value="GroES-like_sf"/>
</dbReference>
<dbReference type="CDD" id="cd08236">
    <property type="entry name" value="sugar_DH"/>
    <property type="match status" value="1"/>
</dbReference>
<dbReference type="InterPro" id="IPR013154">
    <property type="entry name" value="ADH-like_N"/>
</dbReference>
<dbReference type="InterPro" id="IPR002328">
    <property type="entry name" value="ADH_Zn_CS"/>
</dbReference>
<keyword evidence="3" id="KW-0560">Oxidoreductase</keyword>
<dbReference type="Pfam" id="PF00107">
    <property type="entry name" value="ADH_zinc_N"/>
    <property type="match status" value="1"/>
</dbReference>
<name>A0A2N8Q3G8_ENTAV</name>
<dbReference type="Gene3D" id="3.90.180.10">
    <property type="entry name" value="Medium-chain alcohol dehydrogenases, catalytic domain"/>
    <property type="match status" value="1"/>
</dbReference>